<evidence type="ECO:0000256" key="1">
    <source>
        <dbReference type="ARBA" id="ARBA00009091"/>
    </source>
</evidence>
<dbReference type="STRING" id="1184151.AW736_03055"/>
<dbReference type="PANTHER" id="PTHR35089">
    <property type="entry name" value="CHAPERONE PROTEIN SKP"/>
    <property type="match status" value="1"/>
</dbReference>
<reference evidence="6 7" key="1">
    <citation type="submission" date="2016-01" db="EMBL/GenBank/DDBJ databases">
        <title>High potential of lignocellulose degradation of a new Verrucomicrobia species.</title>
        <authorList>
            <person name="Wang Y."/>
            <person name="Shi Y."/>
            <person name="Qiu Z."/>
            <person name="Liu S."/>
            <person name="Yang H."/>
        </authorList>
    </citation>
    <scope>NUCLEOTIDE SEQUENCE [LARGE SCALE GENOMIC DNA]</scope>
    <source>
        <strain evidence="6 7">TSB47</strain>
    </source>
</reference>
<protein>
    <recommendedName>
        <fullName evidence="8">Outer membrane chaperone Skp</fullName>
    </recommendedName>
</protein>
<sequence>MKTSIKSLIAIAAFGATALLASAQTLKVGTIDMNKALDGYWKTQEEQAVVKGYEQRATEGTERIMSEGRAAVEKYREAAEQANNTILTEEARKNAAQEAQRLLQDVQKKEQEIQQFRNQAVQTIQQQVASSRRVLLEKITDVASGLAKKKGITLLVEKSNAAVITVVYADPGFDITDEVIVELNKDRPASSTTGSAAPAATTAPAATGSSGTSGTSGPSINF</sequence>
<proteinExistence type="inferred from homology"/>
<dbReference type="SUPFAM" id="SSF111384">
    <property type="entry name" value="OmpH-like"/>
    <property type="match status" value="1"/>
</dbReference>
<dbReference type="OrthoDB" id="195613at2"/>
<keyword evidence="2 5" id="KW-0732">Signal</keyword>
<evidence type="ECO:0000256" key="3">
    <source>
        <dbReference type="SAM" id="Coils"/>
    </source>
</evidence>
<gene>
    <name evidence="6" type="ORF">AW736_03055</name>
</gene>
<dbReference type="AlphaFoldDB" id="A0A178INP4"/>
<dbReference type="Proteomes" id="UP000078486">
    <property type="component" value="Unassembled WGS sequence"/>
</dbReference>
<evidence type="ECO:0000256" key="5">
    <source>
        <dbReference type="SAM" id="SignalP"/>
    </source>
</evidence>
<feature type="chain" id="PRO_5008089176" description="Outer membrane chaperone Skp" evidence="5">
    <location>
        <begin position="24"/>
        <end position="222"/>
    </location>
</feature>
<dbReference type="PANTHER" id="PTHR35089:SF1">
    <property type="entry name" value="CHAPERONE PROTEIN SKP"/>
    <property type="match status" value="1"/>
</dbReference>
<comment type="caution">
    <text evidence="6">The sequence shown here is derived from an EMBL/GenBank/DDBJ whole genome shotgun (WGS) entry which is preliminary data.</text>
</comment>
<feature type="region of interest" description="Disordered" evidence="4">
    <location>
        <begin position="188"/>
        <end position="222"/>
    </location>
</feature>
<dbReference type="InterPro" id="IPR024930">
    <property type="entry name" value="Skp_dom_sf"/>
</dbReference>
<dbReference type="GO" id="GO:0051082">
    <property type="term" value="F:unfolded protein binding"/>
    <property type="evidence" value="ECO:0007669"/>
    <property type="project" value="InterPro"/>
</dbReference>
<evidence type="ECO:0000313" key="7">
    <source>
        <dbReference type="Proteomes" id="UP000078486"/>
    </source>
</evidence>
<feature type="signal peptide" evidence="5">
    <location>
        <begin position="1"/>
        <end position="23"/>
    </location>
</feature>
<keyword evidence="3" id="KW-0175">Coiled coil</keyword>
<keyword evidence="7" id="KW-1185">Reference proteome</keyword>
<dbReference type="Pfam" id="PF03938">
    <property type="entry name" value="OmpH"/>
    <property type="match status" value="1"/>
</dbReference>
<evidence type="ECO:0000256" key="4">
    <source>
        <dbReference type="SAM" id="MobiDB-lite"/>
    </source>
</evidence>
<evidence type="ECO:0008006" key="8">
    <source>
        <dbReference type="Google" id="ProtNLM"/>
    </source>
</evidence>
<dbReference type="GO" id="GO:0005829">
    <property type="term" value="C:cytosol"/>
    <property type="evidence" value="ECO:0007669"/>
    <property type="project" value="TreeGrafter"/>
</dbReference>
<organism evidence="6 7">
    <name type="scientific">Termitidicoccus mucosus</name>
    <dbReference type="NCBI Taxonomy" id="1184151"/>
    <lineage>
        <taxon>Bacteria</taxon>
        <taxon>Pseudomonadati</taxon>
        <taxon>Verrucomicrobiota</taxon>
        <taxon>Opitutia</taxon>
        <taxon>Opitutales</taxon>
        <taxon>Opitutaceae</taxon>
        <taxon>Termitidicoccus</taxon>
    </lineage>
</organism>
<accession>A0A178INP4</accession>
<name>A0A178INP4_9BACT</name>
<dbReference type="EMBL" id="LRRQ01000027">
    <property type="protein sequence ID" value="OAM91452.1"/>
    <property type="molecule type" value="Genomic_DNA"/>
</dbReference>
<evidence type="ECO:0000256" key="2">
    <source>
        <dbReference type="ARBA" id="ARBA00022729"/>
    </source>
</evidence>
<dbReference type="RefSeq" id="WP_068768805.1">
    <property type="nucleotide sequence ID" value="NZ_CP109796.1"/>
</dbReference>
<dbReference type="Gene3D" id="3.30.910.20">
    <property type="entry name" value="Skp domain"/>
    <property type="match status" value="1"/>
</dbReference>
<dbReference type="SMART" id="SM00935">
    <property type="entry name" value="OmpH"/>
    <property type="match status" value="1"/>
</dbReference>
<feature type="coiled-coil region" evidence="3">
    <location>
        <begin position="65"/>
        <end position="126"/>
    </location>
</feature>
<dbReference type="GO" id="GO:0050821">
    <property type="term" value="P:protein stabilization"/>
    <property type="evidence" value="ECO:0007669"/>
    <property type="project" value="TreeGrafter"/>
</dbReference>
<feature type="compositionally biased region" description="Low complexity" evidence="4">
    <location>
        <begin position="189"/>
        <end position="222"/>
    </location>
</feature>
<evidence type="ECO:0000313" key="6">
    <source>
        <dbReference type="EMBL" id="OAM91452.1"/>
    </source>
</evidence>
<comment type="similarity">
    <text evidence="1">Belongs to the Skp family.</text>
</comment>
<dbReference type="InterPro" id="IPR005632">
    <property type="entry name" value="Chaperone_Skp"/>
</dbReference>